<comment type="caution">
    <text evidence="1">The sequence shown here is derived from an EMBL/GenBank/DDBJ whole genome shotgun (WGS) entry which is preliminary data.</text>
</comment>
<evidence type="ECO:0000313" key="2">
    <source>
        <dbReference type="Proteomes" id="UP000790377"/>
    </source>
</evidence>
<reference evidence="1" key="1">
    <citation type="journal article" date="2021" name="New Phytol.">
        <title>Evolutionary innovations through gain and loss of genes in the ectomycorrhizal Boletales.</title>
        <authorList>
            <person name="Wu G."/>
            <person name="Miyauchi S."/>
            <person name="Morin E."/>
            <person name="Kuo A."/>
            <person name="Drula E."/>
            <person name="Varga T."/>
            <person name="Kohler A."/>
            <person name="Feng B."/>
            <person name="Cao Y."/>
            <person name="Lipzen A."/>
            <person name="Daum C."/>
            <person name="Hundley H."/>
            <person name="Pangilinan J."/>
            <person name="Johnson J."/>
            <person name="Barry K."/>
            <person name="LaButti K."/>
            <person name="Ng V."/>
            <person name="Ahrendt S."/>
            <person name="Min B."/>
            <person name="Choi I.G."/>
            <person name="Park H."/>
            <person name="Plett J.M."/>
            <person name="Magnuson J."/>
            <person name="Spatafora J.W."/>
            <person name="Nagy L.G."/>
            <person name="Henrissat B."/>
            <person name="Grigoriev I.V."/>
            <person name="Yang Z.L."/>
            <person name="Xu J."/>
            <person name="Martin F.M."/>
        </authorList>
    </citation>
    <scope>NUCLEOTIDE SEQUENCE</scope>
    <source>
        <strain evidence="1">ATCC 28755</strain>
    </source>
</reference>
<dbReference type="Proteomes" id="UP000790377">
    <property type="component" value="Unassembled WGS sequence"/>
</dbReference>
<organism evidence="1 2">
    <name type="scientific">Hygrophoropsis aurantiaca</name>
    <dbReference type="NCBI Taxonomy" id="72124"/>
    <lineage>
        <taxon>Eukaryota</taxon>
        <taxon>Fungi</taxon>
        <taxon>Dikarya</taxon>
        <taxon>Basidiomycota</taxon>
        <taxon>Agaricomycotina</taxon>
        <taxon>Agaricomycetes</taxon>
        <taxon>Agaricomycetidae</taxon>
        <taxon>Boletales</taxon>
        <taxon>Coniophorineae</taxon>
        <taxon>Hygrophoropsidaceae</taxon>
        <taxon>Hygrophoropsis</taxon>
    </lineage>
</organism>
<dbReference type="EMBL" id="MU268376">
    <property type="protein sequence ID" value="KAH7904737.1"/>
    <property type="molecule type" value="Genomic_DNA"/>
</dbReference>
<accession>A0ACB7ZV46</accession>
<gene>
    <name evidence="1" type="ORF">BJ138DRAFT_977014</name>
</gene>
<name>A0ACB7ZV46_9AGAM</name>
<feature type="non-terminal residue" evidence="1">
    <location>
        <position position="62"/>
    </location>
</feature>
<evidence type="ECO:0000313" key="1">
    <source>
        <dbReference type="EMBL" id="KAH7904737.1"/>
    </source>
</evidence>
<protein>
    <submittedName>
        <fullName evidence="1">Uncharacterized protein</fullName>
    </submittedName>
</protein>
<sequence length="62" mass="7006">CLPGTRLRILKEIPNWANQTTDARSIFWLCGTGWDGKSAIAPIVADEYNRKHRLAASLFFSK</sequence>
<feature type="non-terminal residue" evidence="1">
    <location>
        <position position="1"/>
    </location>
</feature>
<proteinExistence type="predicted"/>
<keyword evidence="2" id="KW-1185">Reference proteome</keyword>